<dbReference type="EMBL" id="PQXI01000296">
    <property type="protein sequence ID" value="TGO20416.1"/>
    <property type="molecule type" value="Genomic_DNA"/>
</dbReference>
<evidence type="ECO:0000313" key="3">
    <source>
        <dbReference type="Proteomes" id="UP000297910"/>
    </source>
</evidence>
<evidence type="ECO:0000256" key="1">
    <source>
        <dbReference type="SAM" id="MobiDB-lite"/>
    </source>
</evidence>
<feature type="region of interest" description="Disordered" evidence="1">
    <location>
        <begin position="1"/>
        <end position="28"/>
    </location>
</feature>
<evidence type="ECO:0000313" key="2">
    <source>
        <dbReference type="EMBL" id="TGO20416.1"/>
    </source>
</evidence>
<feature type="region of interest" description="Disordered" evidence="1">
    <location>
        <begin position="485"/>
        <end position="506"/>
    </location>
</feature>
<proteinExistence type="predicted"/>
<comment type="caution">
    <text evidence="2">The sequence shown here is derived from an EMBL/GenBank/DDBJ whole genome shotgun (WGS) entry which is preliminary data.</text>
</comment>
<feature type="region of interest" description="Disordered" evidence="1">
    <location>
        <begin position="525"/>
        <end position="572"/>
    </location>
</feature>
<dbReference type="Proteomes" id="UP000297910">
    <property type="component" value="Unassembled WGS sequence"/>
</dbReference>
<feature type="compositionally biased region" description="Polar residues" evidence="1">
    <location>
        <begin position="800"/>
        <end position="814"/>
    </location>
</feature>
<sequence length="913" mass="103263">MNWTGGRLQRHSGKSSRGGGGGALTKRQKEHFAKVKANLRTGSQKNITAKWTIFHNIVVEQPHRQSFGNHIDSVKNSECSSRQERGRNEVEREHFTDLYKYNDLTPIPLCRELQDKHTDNRSSSVDIVQRSSIADDDLYNATPPPLRIKREHVASSELRDDPQKYEAREAIERSMEERRRNLLNQKDWVGLNIHHLPKLKFNQPRHDEYIGRRRRVKGGHRARYRKLQTRISSPFATRNTQMREQQEAGYMEGRPPRNGVRISIGGRVVPPGISSSSRPTKVIRQSTPRMKYRALSSDDMLLDDEYIVEDQEDLNSDRFLSIFEARIHGNGEDDNSTRIIPSSRDPGNHGTYRNQENLPNTRREPLLNIISRNEISNEFGGKTSPLSCTAVRSICDTRMKQPVPIHPAQHPVLHLSSPKCNSSVLAQVGGLRSVVSEDQLMDNEMWKEWMPPPTDTEHNNYKGEEHSKTRNLSISPGISAIPALRGKTFSSSRSNDEDSAGQYEHVGSWGGFESSIIQEQSMTVYNRDPSPSDDDDENISYNGMPHSSDVHDQSFSSERCELGNERKTSPTSIQYTNEDHMTIEPQDTRLSQRTSSSIPWDLPRSPSPCMTRPSQSKFLSSPWSIGPPAQQLPISIRKTTELEETAIKCDQISMADQTFGKIKNCPTEGIQKKADPNELWMKFVFDDASEEEDTVLENAMSMRVKLEKQELSPIFSTFVHNSVDSESPLQPRYVAQASSRNTWQDPQQANSSAHRNEFGQSSNYSTFAYRSSVNHDPVGAAARNKSTPYPYKGKCDQTDRNLGSNYRASESVVGSTNSRISNSSTSSSPKTDSLSMMVVSGSQINTSTTTTTQRRFFLEPHRKILFTKPQPFIRSKSDINLSSPDRIVRIGGRDIKMQMSSGNGMFPEEIEDD</sequence>
<protein>
    <submittedName>
        <fullName evidence="2">Uncharacterized protein</fullName>
    </submittedName>
</protein>
<feature type="compositionally biased region" description="Basic and acidic residues" evidence="1">
    <location>
        <begin position="81"/>
        <end position="91"/>
    </location>
</feature>
<feature type="region of interest" description="Disordered" evidence="1">
    <location>
        <begin position="333"/>
        <end position="358"/>
    </location>
</feature>
<feature type="compositionally biased region" description="Basic and acidic residues" evidence="1">
    <location>
        <begin position="455"/>
        <end position="468"/>
    </location>
</feature>
<accession>A0A4Z1F7Z8</accession>
<gene>
    <name evidence="2" type="ORF">BPAE_0297g00050</name>
</gene>
<feature type="compositionally biased region" description="Basic and acidic residues" evidence="1">
    <location>
        <begin position="548"/>
        <end position="568"/>
    </location>
</feature>
<feature type="region of interest" description="Disordered" evidence="1">
    <location>
        <begin position="735"/>
        <end position="758"/>
    </location>
</feature>
<feature type="region of interest" description="Disordered" evidence="1">
    <location>
        <begin position="587"/>
        <end position="624"/>
    </location>
</feature>
<feature type="region of interest" description="Disordered" evidence="1">
    <location>
        <begin position="778"/>
        <end position="833"/>
    </location>
</feature>
<feature type="compositionally biased region" description="Polar residues" evidence="1">
    <location>
        <begin position="612"/>
        <end position="623"/>
    </location>
</feature>
<feature type="compositionally biased region" description="Polar residues" evidence="1">
    <location>
        <begin position="588"/>
        <end position="598"/>
    </location>
</feature>
<dbReference type="AlphaFoldDB" id="A0A4Z1F7Z8"/>
<feature type="compositionally biased region" description="Polar residues" evidence="1">
    <location>
        <begin position="68"/>
        <end position="80"/>
    </location>
</feature>
<feature type="compositionally biased region" description="Polar residues" evidence="1">
    <location>
        <begin position="736"/>
        <end position="758"/>
    </location>
</feature>
<feature type="region of interest" description="Disordered" evidence="1">
    <location>
        <begin position="448"/>
        <end position="470"/>
    </location>
</feature>
<feature type="region of interest" description="Disordered" evidence="1">
    <location>
        <begin position="68"/>
        <end position="91"/>
    </location>
</feature>
<reference evidence="2 3" key="1">
    <citation type="submission" date="2017-12" db="EMBL/GenBank/DDBJ databases">
        <title>Comparative genomics of Botrytis spp.</title>
        <authorList>
            <person name="Valero-Jimenez C.A."/>
            <person name="Tapia P."/>
            <person name="Veloso J."/>
            <person name="Silva-Moreno E."/>
            <person name="Staats M."/>
            <person name="Valdes J.H."/>
            <person name="Van Kan J.A.L."/>
        </authorList>
    </citation>
    <scope>NUCLEOTIDE SEQUENCE [LARGE SCALE GENOMIC DNA]</scope>
    <source>
        <strain evidence="2 3">Bp0003</strain>
    </source>
</reference>
<organism evidence="2 3">
    <name type="scientific">Botrytis paeoniae</name>
    <dbReference type="NCBI Taxonomy" id="278948"/>
    <lineage>
        <taxon>Eukaryota</taxon>
        <taxon>Fungi</taxon>
        <taxon>Dikarya</taxon>
        <taxon>Ascomycota</taxon>
        <taxon>Pezizomycotina</taxon>
        <taxon>Leotiomycetes</taxon>
        <taxon>Helotiales</taxon>
        <taxon>Sclerotiniaceae</taxon>
        <taxon>Botrytis</taxon>
    </lineage>
</organism>
<keyword evidence="3" id="KW-1185">Reference proteome</keyword>
<name>A0A4Z1F7Z8_9HELO</name>
<feature type="compositionally biased region" description="Low complexity" evidence="1">
    <location>
        <begin position="815"/>
        <end position="833"/>
    </location>
</feature>